<proteinExistence type="predicted"/>
<evidence type="ECO:0000313" key="5">
    <source>
        <dbReference type="Proteomes" id="UP000006882"/>
    </source>
</evidence>
<reference evidence="4 5" key="1">
    <citation type="journal article" date="2013" name="Nat. Genet.">
        <title>The high-quality draft genome of peach (Prunus persica) identifies unique patterns of genetic diversity, domestication and genome evolution.</title>
        <authorList>
            <consortium name="International Peach Genome Initiative"/>
            <person name="Verde I."/>
            <person name="Abbott A.G."/>
            <person name="Scalabrin S."/>
            <person name="Jung S."/>
            <person name="Shu S."/>
            <person name="Marroni F."/>
            <person name="Zhebentyayeva T."/>
            <person name="Dettori M.T."/>
            <person name="Grimwood J."/>
            <person name="Cattonaro F."/>
            <person name="Zuccolo A."/>
            <person name="Rossini L."/>
            <person name="Jenkins J."/>
            <person name="Vendramin E."/>
            <person name="Meisel L.A."/>
            <person name="Decroocq V."/>
            <person name="Sosinski B."/>
            <person name="Prochnik S."/>
            <person name="Mitros T."/>
            <person name="Policriti A."/>
            <person name="Cipriani G."/>
            <person name="Dondini L."/>
            <person name="Ficklin S."/>
            <person name="Goodstein D.M."/>
            <person name="Xuan P."/>
            <person name="Del Fabbro C."/>
            <person name="Aramini V."/>
            <person name="Copetti D."/>
            <person name="Gonzalez S."/>
            <person name="Horner D.S."/>
            <person name="Falchi R."/>
            <person name="Lucas S."/>
            <person name="Mica E."/>
            <person name="Maldonado J."/>
            <person name="Lazzari B."/>
            <person name="Bielenberg D."/>
            <person name="Pirona R."/>
            <person name="Miculan M."/>
            <person name="Barakat A."/>
            <person name="Testolin R."/>
            <person name="Stella A."/>
            <person name="Tartarini S."/>
            <person name="Tonutti P."/>
            <person name="Arus P."/>
            <person name="Orellana A."/>
            <person name="Wells C."/>
            <person name="Main D."/>
            <person name="Vizzotto G."/>
            <person name="Silva H."/>
            <person name="Salamini F."/>
            <person name="Schmutz J."/>
            <person name="Morgante M."/>
            <person name="Rokhsar D.S."/>
        </authorList>
    </citation>
    <scope>NUCLEOTIDE SEQUENCE [LARGE SCALE GENOMIC DNA]</scope>
    <source>
        <strain evidence="5">cv. Nemared</strain>
    </source>
</reference>
<comment type="subcellular location">
    <subcellularLocation>
        <location evidence="1">Membrane</location>
    </subcellularLocation>
</comment>
<evidence type="ECO:0000313" key="4">
    <source>
        <dbReference type="EMBL" id="ONH95928.1"/>
    </source>
</evidence>
<evidence type="ECO:0000256" key="2">
    <source>
        <dbReference type="ARBA" id="ARBA00023136"/>
    </source>
</evidence>
<dbReference type="AlphaFoldDB" id="A0A251N9B5"/>
<keyword evidence="2 3" id="KW-0472">Membrane</keyword>
<evidence type="ECO:0000256" key="1">
    <source>
        <dbReference type="ARBA" id="ARBA00004370"/>
    </source>
</evidence>
<protein>
    <recommendedName>
        <fullName evidence="6">Late embryogenesis abundant protein LEA-2 subgroup domain-containing protein</fullName>
    </recommendedName>
</protein>
<feature type="transmembrane region" description="Helical" evidence="3">
    <location>
        <begin position="17"/>
        <end position="39"/>
    </location>
</feature>
<dbReference type="GO" id="GO:0016020">
    <property type="term" value="C:membrane"/>
    <property type="evidence" value="ECO:0007669"/>
    <property type="project" value="UniProtKB-SubCell"/>
</dbReference>
<dbReference type="EMBL" id="CM007657">
    <property type="protein sequence ID" value="ONH95928.1"/>
    <property type="molecule type" value="Genomic_DNA"/>
</dbReference>
<evidence type="ECO:0000256" key="3">
    <source>
        <dbReference type="SAM" id="Phobius"/>
    </source>
</evidence>
<dbReference type="Gramene" id="ONH95928">
    <property type="protein sequence ID" value="ONH95928"/>
    <property type="gene ID" value="PRUPE_7G096800"/>
</dbReference>
<dbReference type="eggNOG" id="ENOG502S4ZX">
    <property type="taxonomic scope" value="Eukaryota"/>
</dbReference>
<name>A0A251N9B5_PRUPE</name>
<sequence length="219" mass="24169">MASLWCKKSPDCSKIRGYILLFVIVVSLATVIGFSLWFLGNYVDSKSGPGTDPLVLRLDAFSLSNFEVSNSSFSAEWEAKLTFGNQNGGLTVTLNPFESYVFYKEREALSCASVDAMLHVPPRKQKTLQIKFDPTSCGGEQPYVEDRVMKELSEDRKSGHLSFSLKMRIDASYSMRELLGMGTQVTLNPNCSGLKVQFEGAKGEGKINGGRKCTIPLPK</sequence>
<evidence type="ECO:0008006" key="6">
    <source>
        <dbReference type="Google" id="ProtNLM"/>
    </source>
</evidence>
<organism evidence="4 5">
    <name type="scientific">Prunus persica</name>
    <name type="common">Peach</name>
    <name type="synonym">Amygdalus persica</name>
    <dbReference type="NCBI Taxonomy" id="3760"/>
    <lineage>
        <taxon>Eukaryota</taxon>
        <taxon>Viridiplantae</taxon>
        <taxon>Streptophyta</taxon>
        <taxon>Embryophyta</taxon>
        <taxon>Tracheophyta</taxon>
        <taxon>Spermatophyta</taxon>
        <taxon>Magnoliopsida</taxon>
        <taxon>eudicotyledons</taxon>
        <taxon>Gunneridae</taxon>
        <taxon>Pentapetalae</taxon>
        <taxon>rosids</taxon>
        <taxon>fabids</taxon>
        <taxon>Rosales</taxon>
        <taxon>Rosaceae</taxon>
        <taxon>Amygdaloideae</taxon>
        <taxon>Amygdaleae</taxon>
        <taxon>Prunus</taxon>
    </lineage>
</organism>
<accession>A0A251N9B5</accession>
<dbReference type="Proteomes" id="UP000006882">
    <property type="component" value="Chromosome G7"/>
</dbReference>
<dbReference type="PANTHER" id="PTHR31234">
    <property type="entry name" value="LATE EMBRYOGENESIS ABUNDANT (LEA) HYDROXYPROLINE-RICH GLYCOPROTEIN FAMILY"/>
    <property type="match status" value="1"/>
</dbReference>
<keyword evidence="5" id="KW-1185">Reference proteome</keyword>
<gene>
    <name evidence="4" type="ORF">PRUPE_7G096800</name>
</gene>
<dbReference type="InterPro" id="IPR044839">
    <property type="entry name" value="NDR1-like"/>
</dbReference>
<dbReference type="PANTHER" id="PTHR31234:SF35">
    <property type="entry name" value="LATE EMBRYOGENESIS ABUNDANT (LEA) HYDROXYPROLINE-RICH GLYCOPROTEIN FAMILY"/>
    <property type="match status" value="1"/>
</dbReference>
<keyword evidence="3" id="KW-0812">Transmembrane</keyword>
<dbReference type="GO" id="GO:0098542">
    <property type="term" value="P:defense response to other organism"/>
    <property type="evidence" value="ECO:0007669"/>
    <property type="project" value="InterPro"/>
</dbReference>
<keyword evidence="3" id="KW-1133">Transmembrane helix</keyword>